<feature type="transmembrane region" description="Helical" evidence="1">
    <location>
        <begin position="20"/>
        <end position="40"/>
    </location>
</feature>
<keyword evidence="1" id="KW-1133">Transmembrane helix</keyword>
<dbReference type="AlphaFoldDB" id="A0A1V6LV86"/>
<proteinExistence type="predicted"/>
<name>A0A1V6LV86_9FLAO</name>
<dbReference type="PANTHER" id="PTHR34219:SF3">
    <property type="entry name" value="BLL7967 PROTEIN"/>
    <property type="match status" value="1"/>
</dbReference>
<dbReference type="EMBL" id="MTBC01000001">
    <property type="protein sequence ID" value="OQD44095.1"/>
    <property type="molecule type" value="Genomic_DNA"/>
</dbReference>
<organism evidence="2 3">
    <name type="scientific">Croceivirga radicis</name>
    <dbReference type="NCBI Taxonomy" id="1929488"/>
    <lineage>
        <taxon>Bacteria</taxon>
        <taxon>Pseudomonadati</taxon>
        <taxon>Bacteroidota</taxon>
        <taxon>Flavobacteriia</taxon>
        <taxon>Flavobacteriales</taxon>
        <taxon>Flavobacteriaceae</taxon>
        <taxon>Croceivirga</taxon>
    </lineage>
</organism>
<reference evidence="2 3" key="1">
    <citation type="submission" date="2016-12" db="EMBL/GenBank/DDBJ databases">
        <authorList>
            <person name="Song W.-J."/>
            <person name="Kurnit D.M."/>
        </authorList>
    </citation>
    <scope>NUCLEOTIDE SEQUENCE [LARGE SCALE GENOMIC DNA]</scope>
    <source>
        <strain evidence="2 3">HSG9</strain>
    </source>
</reference>
<dbReference type="Proteomes" id="UP000191680">
    <property type="component" value="Unassembled WGS sequence"/>
</dbReference>
<protein>
    <submittedName>
        <fullName evidence="2">Sulfite reductase</fullName>
    </submittedName>
</protein>
<sequence length="384" mass="43059">MTKKKTYGLRALLNDIHLWLGLISGLIIFLVCLSGTILTFEKEIEGWFQKELVVKPKGNKQPLNKLVQLPTLKEKGTLTAVTLPTNGKQPYVFSIKEDPKQRRGTQYEVNPYTGEILKPEKSSAEGFMRFMFRLHRWLLLDTSIGRPIVGVATIVFLILSLTGIVLWFPKKIKWKYVKAGLKIKTDANWKRINHDLHNTLGFYACILILIMGLTGLCWSFEGYRDGLSRVLGTPVFNRGGAPKISAGNTNGKQLTLEEAVALANKELSYAGELTISLPNKKNPFYNFRKLADASFSTVAHDQLTLTTTGTILNKEIYADKPLNVKIAGAIKSLHTGTIYGTFSKILYFFACLVGTSLPITGTFIYINKLKKKRKRNRVPKEAMA</sequence>
<keyword evidence="3" id="KW-1185">Reference proteome</keyword>
<dbReference type="OrthoDB" id="111691at2"/>
<keyword evidence="1" id="KW-0472">Membrane</keyword>
<evidence type="ECO:0000313" key="2">
    <source>
        <dbReference type="EMBL" id="OQD44095.1"/>
    </source>
</evidence>
<gene>
    <name evidence="2" type="ORF">BUL40_00640</name>
</gene>
<comment type="caution">
    <text evidence="2">The sequence shown here is derived from an EMBL/GenBank/DDBJ whole genome shotgun (WGS) entry which is preliminary data.</text>
</comment>
<feature type="transmembrane region" description="Helical" evidence="1">
    <location>
        <begin position="200"/>
        <end position="221"/>
    </location>
</feature>
<evidence type="ECO:0000256" key="1">
    <source>
        <dbReference type="SAM" id="Phobius"/>
    </source>
</evidence>
<dbReference type="InterPro" id="IPR005625">
    <property type="entry name" value="PepSY-ass_TM"/>
</dbReference>
<dbReference type="Pfam" id="PF03929">
    <property type="entry name" value="PepSY_TM"/>
    <property type="match status" value="1"/>
</dbReference>
<evidence type="ECO:0000313" key="3">
    <source>
        <dbReference type="Proteomes" id="UP000191680"/>
    </source>
</evidence>
<keyword evidence="1" id="KW-0812">Transmembrane</keyword>
<accession>A0A1V6LV86</accession>
<feature type="transmembrane region" description="Helical" evidence="1">
    <location>
        <begin position="345"/>
        <end position="366"/>
    </location>
</feature>
<dbReference type="PANTHER" id="PTHR34219">
    <property type="entry name" value="IRON-REGULATED INNER MEMBRANE PROTEIN-RELATED"/>
    <property type="match status" value="1"/>
</dbReference>
<dbReference type="RefSeq" id="WP_080317662.1">
    <property type="nucleotide sequence ID" value="NZ_MTBC01000001.1"/>
</dbReference>
<feature type="transmembrane region" description="Helical" evidence="1">
    <location>
        <begin position="148"/>
        <end position="168"/>
    </location>
</feature>